<dbReference type="PANTHER" id="PTHR21012:SF0">
    <property type="entry name" value="ASPARTATE 1-DECARBOXYLASE"/>
    <property type="match status" value="1"/>
</dbReference>
<dbReference type="EC" id="4.1.1.11" evidence="9"/>
<evidence type="ECO:0000256" key="10">
    <source>
        <dbReference type="SAM" id="MobiDB-lite"/>
    </source>
</evidence>
<feature type="chain" id="PRO_5044932085" description="Aspartate 1-decarboxylase beta chain" evidence="9">
    <location>
        <begin position="1"/>
        <end position="24"/>
    </location>
</feature>
<proteinExistence type="inferred from homology"/>
<feature type="chain" id="PRO_5044932086" description="Aspartate 1-decarboxylase alpha chain" evidence="9">
    <location>
        <begin position="25"/>
        <end position="197"/>
    </location>
</feature>
<reference evidence="12" key="1">
    <citation type="journal article" date="2019" name="Int. J. Syst. Evol. Microbiol.">
        <title>The Global Catalogue of Microorganisms (GCM) 10K type strain sequencing project: providing services to taxonomists for standard genome sequencing and annotation.</title>
        <authorList>
            <consortium name="The Broad Institute Genomics Platform"/>
            <consortium name="The Broad Institute Genome Sequencing Center for Infectious Disease"/>
            <person name="Wu L."/>
            <person name="Ma J."/>
        </authorList>
    </citation>
    <scope>NUCLEOTIDE SEQUENCE [LARGE SCALE GENOMIC DNA]</scope>
    <source>
        <strain evidence="12">JCM 17983</strain>
    </source>
</reference>
<comment type="subcellular location">
    <subcellularLocation>
        <location evidence="9">Cytoplasm</location>
    </subcellularLocation>
</comment>
<feature type="binding site" evidence="9">
    <location>
        <begin position="73"/>
        <end position="75"/>
    </location>
    <ligand>
        <name>substrate</name>
    </ligand>
</feature>
<dbReference type="Proteomes" id="UP001500457">
    <property type="component" value="Unassembled WGS sequence"/>
</dbReference>
<dbReference type="SUPFAM" id="SSF50692">
    <property type="entry name" value="ADC-like"/>
    <property type="match status" value="1"/>
</dbReference>
<organism evidence="11 12">
    <name type="scientific">Actinomycetospora straminea</name>
    <dbReference type="NCBI Taxonomy" id="663607"/>
    <lineage>
        <taxon>Bacteria</taxon>
        <taxon>Bacillati</taxon>
        <taxon>Actinomycetota</taxon>
        <taxon>Actinomycetes</taxon>
        <taxon>Pseudonocardiales</taxon>
        <taxon>Pseudonocardiaceae</taxon>
        <taxon>Actinomycetospora</taxon>
    </lineage>
</organism>
<evidence type="ECO:0000256" key="7">
    <source>
        <dbReference type="ARBA" id="ARBA00023270"/>
    </source>
</evidence>
<feature type="region of interest" description="Disordered" evidence="10">
    <location>
        <begin position="117"/>
        <end position="197"/>
    </location>
</feature>
<feature type="active site" description="Schiff-base intermediate with substrate; via pyruvic acid" evidence="9">
    <location>
        <position position="25"/>
    </location>
</feature>
<dbReference type="PANTHER" id="PTHR21012">
    <property type="entry name" value="ASPARTATE 1-DECARBOXYLASE"/>
    <property type="match status" value="1"/>
</dbReference>
<dbReference type="HAMAP" id="MF_00446">
    <property type="entry name" value="PanD"/>
    <property type="match status" value="1"/>
</dbReference>
<comment type="pathway">
    <text evidence="9">Cofactor biosynthesis; (R)-pantothenate biosynthesis; beta-alanine from L-aspartate: step 1/1.</text>
</comment>
<evidence type="ECO:0000256" key="3">
    <source>
        <dbReference type="ARBA" id="ARBA00022793"/>
    </source>
</evidence>
<name>A0ABP9E9K8_9PSEU</name>
<evidence type="ECO:0000256" key="9">
    <source>
        <dbReference type="HAMAP-Rule" id="MF_00446"/>
    </source>
</evidence>
<evidence type="ECO:0000256" key="5">
    <source>
        <dbReference type="ARBA" id="ARBA00023145"/>
    </source>
</evidence>
<comment type="cofactor">
    <cofactor evidence="9">
        <name>pyruvate</name>
        <dbReference type="ChEBI" id="CHEBI:15361"/>
    </cofactor>
    <text evidence="9">Binds 1 pyruvoyl group covalently per subunit.</text>
</comment>
<keyword evidence="1 9" id="KW-0963">Cytoplasm</keyword>
<comment type="subunit">
    <text evidence="9">Heterooctamer of four alpha and four beta subunits.</text>
</comment>
<gene>
    <name evidence="9" type="primary">panD</name>
    <name evidence="11" type="ORF">GCM10023203_21770</name>
</gene>
<dbReference type="InterPro" id="IPR003190">
    <property type="entry name" value="Asp_decarbox"/>
</dbReference>
<keyword evidence="7 9" id="KW-0704">Schiff base</keyword>
<feature type="modified residue" description="Pyruvic acid (Ser)" evidence="9">
    <location>
        <position position="25"/>
    </location>
</feature>
<dbReference type="Pfam" id="PF02261">
    <property type="entry name" value="Asp_decarbox"/>
    <property type="match status" value="1"/>
</dbReference>
<keyword evidence="12" id="KW-1185">Reference proteome</keyword>
<comment type="function">
    <text evidence="9">Catalyzes the pyruvoyl-dependent decarboxylation of aspartate to produce beta-alanine.</text>
</comment>
<keyword evidence="3 9" id="KW-0210">Decarboxylase</keyword>
<dbReference type="EMBL" id="BAABHQ010000004">
    <property type="protein sequence ID" value="GAA4871880.1"/>
    <property type="molecule type" value="Genomic_DNA"/>
</dbReference>
<evidence type="ECO:0000313" key="12">
    <source>
        <dbReference type="Proteomes" id="UP001500457"/>
    </source>
</evidence>
<protein>
    <recommendedName>
        <fullName evidence="9">Aspartate 1-decarboxylase</fullName>
        <ecNumber evidence="9">4.1.1.11</ecNumber>
    </recommendedName>
    <alternativeName>
        <fullName evidence="9">Aspartate alpha-decarboxylase</fullName>
    </alternativeName>
    <component>
        <recommendedName>
            <fullName evidence="9">Aspartate 1-decarboxylase beta chain</fullName>
        </recommendedName>
    </component>
    <component>
        <recommendedName>
            <fullName evidence="9">Aspartate 1-decarboxylase alpha chain</fullName>
        </recommendedName>
    </component>
</protein>
<feature type="compositionally biased region" description="Basic and acidic residues" evidence="10">
    <location>
        <begin position="168"/>
        <end position="197"/>
    </location>
</feature>
<evidence type="ECO:0000256" key="6">
    <source>
        <dbReference type="ARBA" id="ARBA00023239"/>
    </source>
</evidence>
<dbReference type="RefSeq" id="WP_420791585.1">
    <property type="nucleotide sequence ID" value="NZ_BAABHQ010000004.1"/>
</dbReference>
<keyword evidence="8 9" id="KW-0670">Pyruvate</keyword>
<dbReference type="NCBIfam" id="TIGR00223">
    <property type="entry name" value="panD"/>
    <property type="match status" value="1"/>
</dbReference>
<comment type="PTM">
    <text evidence="9">Is synthesized initially as an inactive proenzyme, which is activated by self-cleavage at a specific serine bond to produce a beta-subunit with a hydroxyl group at its C-terminus and an alpha-subunit with a pyruvoyl group at its N-terminus.</text>
</comment>
<evidence type="ECO:0000256" key="2">
    <source>
        <dbReference type="ARBA" id="ARBA00022655"/>
    </source>
</evidence>
<keyword evidence="4 9" id="KW-0068">Autocatalytic cleavage</keyword>
<dbReference type="InterPro" id="IPR009010">
    <property type="entry name" value="Asp_de-COase-like_dom_sf"/>
</dbReference>
<evidence type="ECO:0000256" key="4">
    <source>
        <dbReference type="ARBA" id="ARBA00022813"/>
    </source>
</evidence>
<keyword evidence="2 9" id="KW-0566">Pantothenate biosynthesis</keyword>
<accession>A0ABP9E9K8</accession>
<comment type="catalytic activity">
    <reaction evidence="9">
        <text>L-aspartate + H(+) = beta-alanine + CO2</text>
        <dbReference type="Rhea" id="RHEA:19497"/>
        <dbReference type="ChEBI" id="CHEBI:15378"/>
        <dbReference type="ChEBI" id="CHEBI:16526"/>
        <dbReference type="ChEBI" id="CHEBI:29991"/>
        <dbReference type="ChEBI" id="CHEBI:57966"/>
        <dbReference type="EC" id="4.1.1.11"/>
    </reaction>
</comment>
<keyword evidence="5 9" id="KW-0865">Zymogen</keyword>
<evidence type="ECO:0000313" key="11">
    <source>
        <dbReference type="EMBL" id="GAA4871880.1"/>
    </source>
</evidence>
<comment type="similarity">
    <text evidence="9">Belongs to the PanD family.</text>
</comment>
<evidence type="ECO:0000256" key="8">
    <source>
        <dbReference type="ARBA" id="ARBA00023317"/>
    </source>
</evidence>
<evidence type="ECO:0000256" key="1">
    <source>
        <dbReference type="ARBA" id="ARBA00022490"/>
    </source>
</evidence>
<feature type="binding site" evidence="9">
    <location>
        <position position="57"/>
    </location>
    <ligand>
        <name>substrate</name>
    </ligand>
</feature>
<keyword evidence="6 9" id="KW-0456">Lyase</keyword>
<dbReference type="CDD" id="cd06919">
    <property type="entry name" value="Asp_decarbox"/>
    <property type="match status" value="1"/>
</dbReference>
<sequence length="197" mass="20900">MQRTMLKSKIHRATVTDADLHYVGSVTVDEDLMRAADLLPGEQVAIVDVTNGARLETYVITGPAGSGVIGINGAAAHLVQPGDLVILISYGVMDDAEARTYQPRVVFVDQHNRVLDRGADPAHVPDAAPTTSLLRPGTEATGARPARRHEAAAGPAMTTVGGSWGAEPARDERPARRRDAAETTDARRLDALLSADH</sequence>
<dbReference type="Gene3D" id="2.40.40.20">
    <property type="match status" value="1"/>
</dbReference>
<comment type="caution">
    <text evidence="11">The sequence shown here is derived from an EMBL/GenBank/DDBJ whole genome shotgun (WGS) entry which is preliminary data.</text>
</comment>
<feature type="active site" description="Proton donor" evidence="9">
    <location>
        <position position="58"/>
    </location>
</feature>